<dbReference type="Gene3D" id="3.40.50.720">
    <property type="entry name" value="NAD(P)-binding Rossmann-like Domain"/>
    <property type="match status" value="1"/>
</dbReference>
<accession>A0A1Z4EI62</accession>
<organism evidence="3 4">
    <name type="scientific">Mycobacterium shigaense</name>
    <dbReference type="NCBI Taxonomy" id="722731"/>
    <lineage>
        <taxon>Bacteria</taxon>
        <taxon>Bacillati</taxon>
        <taxon>Actinomycetota</taxon>
        <taxon>Actinomycetes</taxon>
        <taxon>Mycobacteriales</taxon>
        <taxon>Mycobacteriaceae</taxon>
        <taxon>Mycobacterium</taxon>
        <taxon>Mycobacterium simiae complex</taxon>
    </lineage>
</organism>
<evidence type="ECO:0000256" key="1">
    <source>
        <dbReference type="ARBA" id="ARBA00023098"/>
    </source>
</evidence>
<reference evidence="4" key="1">
    <citation type="submission" date="2017-06" db="EMBL/GenBank/DDBJ databases">
        <title>Complete Genome Sequence of Mycobacterium shigaense.</title>
        <authorList>
            <person name="Fukano H."/>
            <person name="Yoshida M."/>
            <person name="Kazumi Y."/>
            <person name="Ogura Y."/>
            <person name="Mitarai S."/>
            <person name="Hayashi T."/>
            <person name="Hoshino Y."/>
        </authorList>
    </citation>
    <scope>NUCLEOTIDE SEQUENCE [LARGE SCALE GENOMIC DNA]</scope>
    <source>
        <strain evidence="4">UN-152</strain>
    </source>
</reference>
<dbReference type="GO" id="GO:0006635">
    <property type="term" value="P:fatty acid beta-oxidation"/>
    <property type="evidence" value="ECO:0007669"/>
    <property type="project" value="TreeGrafter"/>
</dbReference>
<dbReference type="GO" id="GO:0003857">
    <property type="term" value="F:(3S)-3-hydroxyacyl-CoA dehydrogenase (NAD+) activity"/>
    <property type="evidence" value="ECO:0007669"/>
    <property type="project" value="UniProtKB-EC"/>
</dbReference>
<dbReference type="SUPFAM" id="SSF51735">
    <property type="entry name" value="NAD(P)-binding Rossmann-fold domains"/>
    <property type="match status" value="1"/>
</dbReference>
<dbReference type="PANTHER" id="PTHR11941">
    <property type="entry name" value="ENOYL-COA HYDRATASE-RELATED"/>
    <property type="match status" value="1"/>
</dbReference>
<dbReference type="Proteomes" id="UP000217736">
    <property type="component" value="Chromosome"/>
</dbReference>
<dbReference type="InterPro" id="IPR002347">
    <property type="entry name" value="SDR_fam"/>
</dbReference>
<dbReference type="AlphaFoldDB" id="A0A1Z4EI62"/>
<protein>
    <submittedName>
        <fullName evidence="3">Enoyl-CoA hydratase</fullName>
    </submittedName>
</protein>
<dbReference type="CDD" id="cd06558">
    <property type="entry name" value="crotonase-like"/>
    <property type="match status" value="1"/>
</dbReference>
<dbReference type="InterPro" id="IPR036291">
    <property type="entry name" value="NAD(P)-bd_dom_sf"/>
</dbReference>
<dbReference type="CDD" id="cd05233">
    <property type="entry name" value="SDR_c"/>
    <property type="match status" value="1"/>
</dbReference>
<evidence type="ECO:0000313" key="3">
    <source>
        <dbReference type="EMBL" id="BAX92654.1"/>
    </source>
</evidence>
<keyword evidence="4" id="KW-1185">Reference proteome</keyword>
<dbReference type="Pfam" id="PF13561">
    <property type="entry name" value="adh_short_C2"/>
    <property type="match status" value="1"/>
</dbReference>
<sequence length="468" mass="52860">MLTGSVGSHKAMACTGHYIAAKHGVVGLMRAFAVELGPHNIRVNSVHPSQVNTPMTMNDVTFKLFQPDLENPGPAEFAPFSQMTHTLPVPRVEAKDISNAVLFLASDESRYVTVFRCPWTRGPCSNKYAPLVTTRLVIAEWRKELMPEFDYERLKKEAEQYIKFEKDKKNRIAYITFDRPEAQNATSLGMRQNYADLIHKCNVDDDVKVVVIRGEGQDFGSGGDLPEQRPMLENPGLPLHHELAINDDNVKYPPGGSYRYLSTVTDFYAKARAGNRPLQELRKISIIEAKGYCYGWHFYQAGDADLVVSADDALFGHPAFRYVGWGPRLWWWAETMGLRKFSEMLFTGRPFSAKEMYDCGFVNSVVPRDKLEAETEKYALACSRSRPTDTVAVQKTFLELYKQHKGEYFGSLLTGMVEGMLPLIQNDVDDTVDLTGGTFEKGLNNMVKDNDLNFPPEWRLSRSGRAKP</sequence>
<evidence type="ECO:0000256" key="2">
    <source>
        <dbReference type="ARBA" id="ARBA00049556"/>
    </source>
</evidence>
<dbReference type="KEGG" id="mshg:MSG_02510"/>
<dbReference type="Gene3D" id="3.90.226.10">
    <property type="entry name" value="2-enoyl-CoA Hydratase, Chain A, domain 1"/>
    <property type="match status" value="1"/>
</dbReference>
<dbReference type="InterPro" id="IPR029045">
    <property type="entry name" value="ClpP/crotonase-like_dom_sf"/>
</dbReference>
<evidence type="ECO:0000313" key="4">
    <source>
        <dbReference type="Proteomes" id="UP000217736"/>
    </source>
</evidence>
<keyword evidence="1" id="KW-0443">Lipid metabolism</keyword>
<gene>
    <name evidence="3" type="ORF">MSG_02510</name>
</gene>
<dbReference type="PRINTS" id="PR00081">
    <property type="entry name" value="GDHRDH"/>
</dbReference>
<dbReference type="SUPFAM" id="SSF52096">
    <property type="entry name" value="ClpP/crotonase"/>
    <property type="match status" value="1"/>
</dbReference>
<dbReference type="Pfam" id="PF00378">
    <property type="entry name" value="ECH_1"/>
    <property type="match status" value="2"/>
</dbReference>
<dbReference type="InterPro" id="IPR001753">
    <property type="entry name" value="Enoyl-CoA_hydra/iso"/>
</dbReference>
<dbReference type="EMBL" id="AP018164">
    <property type="protein sequence ID" value="BAX92654.1"/>
    <property type="molecule type" value="Genomic_DNA"/>
</dbReference>
<proteinExistence type="predicted"/>
<name>A0A1Z4EI62_9MYCO</name>
<dbReference type="PANTHER" id="PTHR11941:SF54">
    <property type="entry name" value="ENOYL-COA HYDRATASE, MITOCHONDRIAL"/>
    <property type="match status" value="1"/>
</dbReference>
<comment type="catalytic activity">
    <reaction evidence="2">
        <text>a (3S)-3-hydroxyacyl-CoA + NAD(+) = a 3-oxoacyl-CoA + NADH + H(+)</text>
        <dbReference type="Rhea" id="RHEA:22432"/>
        <dbReference type="ChEBI" id="CHEBI:15378"/>
        <dbReference type="ChEBI" id="CHEBI:57318"/>
        <dbReference type="ChEBI" id="CHEBI:57540"/>
        <dbReference type="ChEBI" id="CHEBI:57945"/>
        <dbReference type="ChEBI" id="CHEBI:90726"/>
        <dbReference type="EC" id="1.1.1.35"/>
    </reaction>
</comment>